<organism>
    <name type="scientific">Serpula lacrymans var. lacrymans (strain S7.9)</name>
    <name type="common">Dry rot fungus</name>
    <dbReference type="NCBI Taxonomy" id="578457"/>
    <lineage>
        <taxon>Eukaryota</taxon>
        <taxon>Fungi</taxon>
        <taxon>Dikarya</taxon>
        <taxon>Basidiomycota</taxon>
        <taxon>Agaricomycotina</taxon>
        <taxon>Agaricomycetes</taxon>
        <taxon>Agaricomycetidae</taxon>
        <taxon>Boletales</taxon>
        <taxon>Coniophorineae</taxon>
        <taxon>Serpulaceae</taxon>
        <taxon>Serpula</taxon>
    </lineage>
</organism>
<evidence type="ECO:0000256" key="1">
    <source>
        <dbReference type="SAM" id="Phobius"/>
    </source>
</evidence>
<reference evidence="2" key="1">
    <citation type="submission" date="2011-04" db="EMBL/GenBank/DDBJ databases">
        <title>Evolution of plant cell wall degrading machinery underlies the functional diversity of forest fungi.</title>
        <authorList>
            <consortium name="US DOE Joint Genome Institute (JGI-PGF)"/>
            <person name="Eastwood D.C."/>
            <person name="Floudas D."/>
            <person name="Binder M."/>
            <person name="Majcherczyk A."/>
            <person name="Schneider P."/>
            <person name="Aerts A."/>
            <person name="Asiegbu F.O."/>
            <person name="Baker S.E."/>
            <person name="Barry K."/>
            <person name="Bendiksby M."/>
            <person name="Blumentritt M."/>
            <person name="Coutinho P.M."/>
            <person name="Cullen D."/>
            <person name="Cullen D."/>
            <person name="Gathman A."/>
            <person name="Goodell B."/>
            <person name="Henrissat B."/>
            <person name="Ihrmark K."/>
            <person name="Kauserud H."/>
            <person name="Kohler A."/>
            <person name="LaButti K."/>
            <person name="Lapidus A."/>
            <person name="Lavin J.L."/>
            <person name="Lee Y.-H."/>
            <person name="Lindquist E."/>
            <person name="Lilly W."/>
            <person name="Lucas S."/>
            <person name="Morin E."/>
            <person name="Murat C."/>
            <person name="Oguiza J.A."/>
            <person name="Park J."/>
            <person name="Pisabarro A.G."/>
            <person name="Riley R."/>
            <person name="Rosling A."/>
            <person name="Salamov A."/>
            <person name="Schmidt O."/>
            <person name="Schmutz J."/>
            <person name="Skrede I."/>
            <person name="Stenlid J."/>
            <person name="Wiebenga A."/>
            <person name="Xie X."/>
            <person name="Kues U."/>
            <person name="Hibbett D.S."/>
            <person name="Hoffmeister D."/>
            <person name="Hogberg N."/>
            <person name="Martin F."/>
            <person name="Grigoriev I.V."/>
            <person name="Watkinson S.C."/>
        </authorList>
    </citation>
    <scope>NUCLEOTIDE SEQUENCE</scope>
    <source>
        <strain evidence="2">S7.9</strain>
    </source>
</reference>
<proteinExistence type="predicted"/>
<dbReference type="KEGG" id="sla:SERLADRAFT_462404"/>
<dbReference type="OrthoDB" id="2680369at2759"/>
<dbReference type="EMBL" id="GL945431">
    <property type="protein sequence ID" value="EGO28006.1"/>
    <property type="molecule type" value="Genomic_DNA"/>
</dbReference>
<keyword evidence="1" id="KW-0812">Transmembrane</keyword>
<accession>F8NN85</accession>
<keyword evidence="1" id="KW-0472">Membrane</keyword>
<gene>
    <name evidence="2" type="ORF">SERLADRAFT_462404</name>
</gene>
<keyword evidence="1" id="KW-1133">Transmembrane helix</keyword>
<dbReference type="HOGENOM" id="CLU_1147781_0_0_1"/>
<sequence length="242" mass="27002">MSIDIFGYIAGGLGIIGLIYSVLHSQLPTTKLKSLDAIIQETQDLFHNATEDGLFVNPRFVTQVEDELFYYRNQTADLRTRALCTNSIFQEYIEMARGLSRTISIVHANVAKLRSSVLTTSEEERKRLYGSGRLRNRMATLAPNHSLGGTTENCHRPISVNDDQRTLVHIPCVAQQQARRSRFRSRSCPPAHGDHASVAFPSVVLNLQDDVQPSLSEIPTPVFYGPLPNHTGFLLTAWNKPA</sequence>
<dbReference type="GeneID" id="18818365"/>
<protein>
    <submittedName>
        <fullName evidence="2">Uncharacterized protein</fullName>
    </submittedName>
</protein>
<dbReference type="Proteomes" id="UP000008064">
    <property type="component" value="Unassembled WGS sequence"/>
</dbReference>
<evidence type="ECO:0000313" key="2">
    <source>
        <dbReference type="EMBL" id="EGO28006.1"/>
    </source>
</evidence>
<name>F8NN85_SERL9</name>
<feature type="transmembrane region" description="Helical" evidence="1">
    <location>
        <begin position="6"/>
        <end position="23"/>
    </location>
</feature>
<dbReference type="AlphaFoldDB" id="F8NN85"/>
<dbReference type="RefSeq" id="XP_007316097.1">
    <property type="nucleotide sequence ID" value="XM_007316035.1"/>
</dbReference>